<dbReference type="Gene3D" id="3.55.50.30">
    <property type="match status" value="1"/>
</dbReference>
<dbReference type="Proteomes" id="UP000664265">
    <property type="component" value="Unassembled WGS sequence"/>
</dbReference>
<evidence type="ECO:0000259" key="3">
    <source>
        <dbReference type="Pfam" id="PF16344"/>
    </source>
</evidence>
<dbReference type="PANTHER" id="PTHR30273">
    <property type="entry name" value="PERIPLASMIC SIGNAL SENSOR AND SIGMA FACTOR ACTIVATOR FECR-RELATED"/>
    <property type="match status" value="1"/>
</dbReference>
<keyword evidence="5" id="KW-1185">Reference proteome</keyword>
<reference evidence="4 5" key="1">
    <citation type="submission" date="2021-01" db="EMBL/GenBank/DDBJ databases">
        <title>Prevotella A2931 sp. nov.</title>
        <authorList>
            <person name="Buhl M."/>
            <person name="Oberhettinger P."/>
        </authorList>
    </citation>
    <scope>NUCLEOTIDE SEQUENCE [LARGE SCALE GENOMIC DNA]</scope>
    <source>
        <strain evidence="4 5">A2931</strain>
    </source>
</reference>
<evidence type="ECO:0000256" key="1">
    <source>
        <dbReference type="SAM" id="Phobius"/>
    </source>
</evidence>
<dbReference type="Pfam" id="PF16344">
    <property type="entry name" value="FecR_C"/>
    <property type="match status" value="1"/>
</dbReference>
<dbReference type="RefSeq" id="WP_107581556.1">
    <property type="nucleotide sequence ID" value="NZ_JAERMS010000001.1"/>
</dbReference>
<sequence>METTHHPPIKTYLDFLRLEDGRFVMWRLTHDKELDEYWRQFIATRPELKNEFEKAIRVCDSVRLNDCRYADRQSLLNRIKDSATRRKHRRLLLRRVVAAAAILLLLISPSAYLGMRQWFGHGEASKELTGEILHSKDIVLTVGDRSVTLPQPVNMRIEDGRVYYGNERAAALKGKECRVTVPHGKRASLTLADCSRLWINAGTTVYVPTTFNKGTRDIYVDGEIFIDAAHRPSQPFIVHTDRINVTVHGTSFDVLAYRNEVAPAVVLVRGKVMVTTPRNGSMMMQPDERVALTNGKLEKQTVDVADYVSWKDNYLSFSNTPIEKVLKQVGKYYNIRFTTADTILTGKRISGKLYLSNQIDDVLNSISLMTATTYKRDKNIVKFIEKERR</sequence>
<protein>
    <submittedName>
        <fullName evidence="4">FecR domain-containing protein</fullName>
    </submittedName>
</protein>
<dbReference type="InterPro" id="IPR032508">
    <property type="entry name" value="FecR_C"/>
</dbReference>
<gene>
    <name evidence="4" type="ORF">JHU38_00450</name>
</gene>
<evidence type="ECO:0000313" key="5">
    <source>
        <dbReference type="Proteomes" id="UP000664265"/>
    </source>
</evidence>
<dbReference type="Pfam" id="PF04773">
    <property type="entry name" value="FecR"/>
    <property type="match status" value="1"/>
</dbReference>
<name>A0ABS3M246_9BACT</name>
<dbReference type="InterPro" id="IPR006860">
    <property type="entry name" value="FecR"/>
</dbReference>
<organism evidence="4 5">
    <name type="scientific">Prevotella illustrans</name>
    <dbReference type="NCBI Taxonomy" id="2800387"/>
    <lineage>
        <taxon>Bacteria</taxon>
        <taxon>Pseudomonadati</taxon>
        <taxon>Bacteroidota</taxon>
        <taxon>Bacteroidia</taxon>
        <taxon>Bacteroidales</taxon>
        <taxon>Prevotellaceae</taxon>
        <taxon>Prevotella</taxon>
    </lineage>
</organism>
<keyword evidence="1" id="KW-0812">Transmembrane</keyword>
<dbReference type="EMBL" id="JAERMS010000001">
    <property type="protein sequence ID" value="MBO1362263.1"/>
    <property type="molecule type" value="Genomic_DNA"/>
</dbReference>
<dbReference type="PANTHER" id="PTHR30273:SF2">
    <property type="entry name" value="PROTEIN FECR"/>
    <property type="match status" value="1"/>
</dbReference>
<evidence type="ECO:0000259" key="2">
    <source>
        <dbReference type="Pfam" id="PF04773"/>
    </source>
</evidence>
<evidence type="ECO:0000313" key="4">
    <source>
        <dbReference type="EMBL" id="MBO1362263.1"/>
    </source>
</evidence>
<keyword evidence="1" id="KW-0472">Membrane</keyword>
<accession>A0ABS3M246</accession>
<feature type="domain" description="FecR protein" evidence="2">
    <location>
        <begin position="179"/>
        <end position="272"/>
    </location>
</feature>
<proteinExistence type="predicted"/>
<feature type="domain" description="Protein FecR C-terminal" evidence="3">
    <location>
        <begin position="314"/>
        <end position="380"/>
    </location>
</feature>
<dbReference type="Gene3D" id="2.60.120.1440">
    <property type="match status" value="1"/>
</dbReference>
<comment type="caution">
    <text evidence="4">The sequence shown here is derived from an EMBL/GenBank/DDBJ whole genome shotgun (WGS) entry which is preliminary data.</text>
</comment>
<dbReference type="InterPro" id="IPR012373">
    <property type="entry name" value="Ferrdict_sens_TM"/>
</dbReference>
<keyword evidence="1" id="KW-1133">Transmembrane helix</keyword>
<feature type="transmembrane region" description="Helical" evidence="1">
    <location>
        <begin position="96"/>
        <end position="115"/>
    </location>
</feature>